<dbReference type="RefSeq" id="WP_186928922.1">
    <property type="nucleotide sequence ID" value="NZ_JACOOJ010000006.1"/>
</dbReference>
<dbReference type="EMBL" id="JACOOJ010000006">
    <property type="protein sequence ID" value="MBC5632138.1"/>
    <property type="molecule type" value="Genomic_DNA"/>
</dbReference>
<dbReference type="Proteomes" id="UP000651475">
    <property type="component" value="Unassembled WGS sequence"/>
</dbReference>
<sequence length="63" mass="6834">MAWYFLILAGDYVITTGDYIIVGGDFIISGGDYRIVCGLVKNRRLSGGFSKIDTGIAGEIEIE</sequence>
<protein>
    <submittedName>
        <fullName evidence="1">Uncharacterized protein</fullName>
    </submittedName>
</protein>
<accession>A0ABR7DNB4</accession>
<reference evidence="1 2" key="1">
    <citation type="submission" date="2020-08" db="EMBL/GenBank/DDBJ databases">
        <title>Genome public.</title>
        <authorList>
            <person name="Liu C."/>
            <person name="Sun Q."/>
        </authorList>
    </citation>
    <scope>NUCLEOTIDE SEQUENCE [LARGE SCALE GENOMIC DNA]</scope>
    <source>
        <strain evidence="1 2">NSJ-79</strain>
    </source>
</reference>
<comment type="caution">
    <text evidence="1">The sequence shown here is derived from an EMBL/GenBank/DDBJ whole genome shotgun (WGS) entry which is preliminary data.</text>
</comment>
<proteinExistence type="predicted"/>
<gene>
    <name evidence="1" type="ORF">H8S65_05040</name>
</gene>
<evidence type="ECO:0000313" key="1">
    <source>
        <dbReference type="EMBL" id="MBC5632138.1"/>
    </source>
</evidence>
<keyword evidence="2" id="KW-1185">Reference proteome</keyword>
<evidence type="ECO:0000313" key="2">
    <source>
        <dbReference type="Proteomes" id="UP000651475"/>
    </source>
</evidence>
<name>A0ABR7DNB4_9BACT</name>
<organism evidence="1 2">
    <name type="scientific">Parabacteroides hominis</name>
    <dbReference type="NCBI Taxonomy" id="2763057"/>
    <lineage>
        <taxon>Bacteria</taxon>
        <taxon>Pseudomonadati</taxon>
        <taxon>Bacteroidota</taxon>
        <taxon>Bacteroidia</taxon>
        <taxon>Bacteroidales</taxon>
        <taxon>Tannerellaceae</taxon>
        <taxon>Parabacteroides</taxon>
    </lineage>
</organism>